<protein>
    <submittedName>
        <fullName evidence="1">Uncharacterized protein</fullName>
    </submittedName>
</protein>
<reference evidence="1 2" key="1">
    <citation type="journal article" date="2024" name="ISME J.">
        <title>Tailless and filamentous prophages are predominant in marine Vibrio.</title>
        <authorList>
            <person name="Steensen K."/>
            <person name="Seneca J."/>
            <person name="Bartlau N."/>
            <person name="Yu X.A."/>
            <person name="Hussain F.A."/>
            <person name="Polz M.F."/>
        </authorList>
    </citation>
    <scope>NUCLEOTIDE SEQUENCE [LARGE SCALE GENOMIC DNA]</scope>
    <source>
        <strain evidence="1 2">10N.222.51.A1</strain>
    </source>
</reference>
<organism evidence="1 2">
    <name type="scientific">Vibrio gallaecicus</name>
    <dbReference type="NCBI Taxonomy" id="552386"/>
    <lineage>
        <taxon>Bacteria</taxon>
        <taxon>Pseudomonadati</taxon>
        <taxon>Pseudomonadota</taxon>
        <taxon>Gammaproteobacteria</taxon>
        <taxon>Vibrionales</taxon>
        <taxon>Vibrionaceae</taxon>
        <taxon>Vibrio</taxon>
    </lineage>
</organism>
<accession>A0ABV4N863</accession>
<keyword evidence="2" id="KW-1185">Reference proteome</keyword>
<evidence type="ECO:0000313" key="2">
    <source>
        <dbReference type="Proteomes" id="UP001570417"/>
    </source>
</evidence>
<name>A0ABV4N863_9VIBR</name>
<comment type="caution">
    <text evidence="1">The sequence shown here is derived from an EMBL/GenBank/DDBJ whole genome shotgun (WGS) entry which is preliminary data.</text>
</comment>
<dbReference type="RefSeq" id="WP_167493981.1">
    <property type="nucleotide sequence ID" value="NZ_AP025491.1"/>
</dbReference>
<evidence type="ECO:0000313" key="1">
    <source>
        <dbReference type="EMBL" id="MFA0567533.1"/>
    </source>
</evidence>
<dbReference type="EMBL" id="JBFRUW010000006">
    <property type="protein sequence ID" value="MFA0567533.1"/>
    <property type="molecule type" value="Genomic_DNA"/>
</dbReference>
<gene>
    <name evidence="1" type="ORF">AB4566_04515</name>
</gene>
<sequence>MMTQVLAYKPYGIGSWTHTTVSKDVARVLALEYASYGWPVMIDGEATLHFSNAA</sequence>
<proteinExistence type="predicted"/>
<dbReference type="Proteomes" id="UP001570417">
    <property type="component" value="Unassembled WGS sequence"/>
</dbReference>